<protein>
    <submittedName>
        <fullName evidence="1">Uncharacterized protein</fullName>
    </submittedName>
</protein>
<proteinExistence type="predicted"/>
<reference evidence="1 2" key="1">
    <citation type="submission" date="2018-04" db="EMBL/GenBank/DDBJ databases">
        <title>Marixanthomonas spongiae HN-E44 sp. nov., isolated from a marine sponge.</title>
        <authorList>
            <person name="Luo L."/>
            <person name="Zhuang L."/>
        </authorList>
    </citation>
    <scope>NUCLEOTIDE SEQUENCE [LARGE SCALE GENOMIC DNA]</scope>
    <source>
        <strain evidence="1 2">HN-E44</strain>
    </source>
</reference>
<dbReference type="OrthoDB" id="1439637at2"/>
<accession>A0A2U0HVE5</accession>
<keyword evidence="2" id="KW-1185">Reference proteome</keyword>
<organism evidence="1 2">
    <name type="scientific">Marixanthomonas spongiae</name>
    <dbReference type="NCBI Taxonomy" id="2174845"/>
    <lineage>
        <taxon>Bacteria</taxon>
        <taxon>Pseudomonadati</taxon>
        <taxon>Bacteroidota</taxon>
        <taxon>Flavobacteriia</taxon>
        <taxon>Flavobacteriales</taxon>
        <taxon>Flavobacteriaceae</taxon>
        <taxon>Marixanthomonas</taxon>
    </lineage>
</organism>
<comment type="caution">
    <text evidence="1">The sequence shown here is derived from an EMBL/GenBank/DDBJ whole genome shotgun (WGS) entry which is preliminary data.</text>
</comment>
<evidence type="ECO:0000313" key="2">
    <source>
        <dbReference type="Proteomes" id="UP000245962"/>
    </source>
</evidence>
<evidence type="ECO:0000313" key="1">
    <source>
        <dbReference type="EMBL" id="PVW12842.1"/>
    </source>
</evidence>
<dbReference type="AlphaFoldDB" id="A0A2U0HVE5"/>
<dbReference type="EMBL" id="QEHR01000012">
    <property type="protein sequence ID" value="PVW12842.1"/>
    <property type="molecule type" value="Genomic_DNA"/>
</dbReference>
<sequence>MLKKVPDSQLKNIAVGEEEIILNGPPGNLMGSIELHNKNESKTRIKFLDLKATKSKKTESLNTVPLYINSKLRPGEKRMEHLMLSIDPNTRPGTYENQIDIGGKKRKVTMVVQPTISVAINPTEFTFQGTAPETKHTATFTVVNTGNMPFEIPKVTHVAPLDMDLLCRAFGYGFRYDKEEGFTDTMDHVTRNLKENMPNWANSKVKEAGQVLEPGKSMLVNIEITIPENAKAENDYDLTIRFWEEQVSCSFKSHTTNP</sequence>
<dbReference type="RefSeq" id="WP_116695508.1">
    <property type="nucleotide sequence ID" value="NZ_QEHR01000012.1"/>
</dbReference>
<dbReference type="Proteomes" id="UP000245962">
    <property type="component" value="Unassembled WGS sequence"/>
</dbReference>
<name>A0A2U0HVE5_9FLAO</name>
<gene>
    <name evidence="1" type="ORF">DDV96_14555</name>
</gene>